<dbReference type="Gene3D" id="3.20.80.10">
    <property type="entry name" value="Regulatory factor, effector binding domain"/>
    <property type="match status" value="1"/>
</dbReference>
<dbReference type="InterPro" id="IPR018062">
    <property type="entry name" value="HTH_AraC-typ_CS"/>
</dbReference>
<dbReference type="SUPFAM" id="SSF46689">
    <property type="entry name" value="Homeodomain-like"/>
    <property type="match status" value="2"/>
</dbReference>
<dbReference type="Gene3D" id="1.10.10.60">
    <property type="entry name" value="Homeodomain-like"/>
    <property type="match status" value="2"/>
</dbReference>
<dbReference type="PROSITE" id="PS00041">
    <property type="entry name" value="HTH_ARAC_FAMILY_1"/>
    <property type="match status" value="1"/>
</dbReference>
<evidence type="ECO:0000256" key="2">
    <source>
        <dbReference type="ARBA" id="ARBA00023125"/>
    </source>
</evidence>
<dbReference type="EMBL" id="BMBA01000004">
    <property type="protein sequence ID" value="GFZ33318.1"/>
    <property type="molecule type" value="Genomic_DNA"/>
</dbReference>
<gene>
    <name evidence="5" type="ORF">CSC2_38440</name>
</gene>
<name>A0ABQ1EFJ4_9CLOT</name>
<dbReference type="PANTHER" id="PTHR47504:SF5">
    <property type="entry name" value="RIGHT ORIGIN-BINDING PROTEIN"/>
    <property type="match status" value="1"/>
</dbReference>
<dbReference type="Pfam" id="PF14526">
    <property type="entry name" value="Cass2"/>
    <property type="match status" value="1"/>
</dbReference>
<dbReference type="InterPro" id="IPR050959">
    <property type="entry name" value="MarA-like"/>
</dbReference>
<protein>
    <submittedName>
        <fullName evidence="5">AraC family transcriptional regulator</fullName>
    </submittedName>
</protein>
<dbReference type="InterPro" id="IPR029441">
    <property type="entry name" value="Cass2"/>
</dbReference>
<evidence type="ECO:0000313" key="5">
    <source>
        <dbReference type="EMBL" id="GFZ33318.1"/>
    </source>
</evidence>
<dbReference type="RefSeq" id="WP_206871541.1">
    <property type="nucleotide sequence ID" value="NZ_BMBA01000004.1"/>
</dbReference>
<dbReference type="Pfam" id="PF12833">
    <property type="entry name" value="HTH_18"/>
    <property type="match status" value="1"/>
</dbReference>
<keyword evidence="1" id="KW-0805">Transcription regulation</keyword>
<dbReference type="SMART" id="SM00342">
    <property type="entry name" value="HTH_ARAC"/>
    <property type="match status" value="1"/>
</dbReference>
<dbReference type="InterPro" id="IPR009057">
    <property type="entry name" value="Homeodomain-like_sf"/>
</dbReference>
<keyword evidence="2" id="KW-0238">DNA-binding</keyword>
<comment type="caution">
    <text evidence="5">The sequence shown here is derived from an EMBL/GenBank/DDBJ whole genome shotgun (WGS) entry which is preliminary data.</text>
</comment>
<keyword evidence="6" id="KW-1185">Reference proteome</keyword>
<evidence type="ECO:0000256" key="1">
    <source>
        <dbReference type="ARBA" id="ARBA00023015"/>
    </source>
</evidence>
<organism evidence="5 6">
    <name type="scientific">Clostridium zeae</name>
    <dbReference type="NCBI Taxonomy" id="2759022"/>
    <lineage>
        <taxon>Bacteria</taxon>
        <taxon>Bacillati</taxon>
        <taxon>Bacillota</taxon>
        <taxon>Clostridia</taxon>
        <taxon>Eubacteriales</taxon>
        <taxon>Clostridiaceae</taxon>
        <taxon>Clostridium</taxon>
    </lineage>
</organism>
<dbReference type="InterPro" id="IPR011256">
    <property type="entry name" value="Reg_factor_effector_dom_sf"/>
</dbReference>
<dbReference type="PROSITE" id="PS01124">
    <property type="entry name" value="HTH_ARAC_FAMILY_2"/>
    <property type="match status" value="1"/>
</dbReference>
<evidence type="ECO:0000256" key="3">
    <source>
        <dbReference type="ARBA" id="ARBA00023163"/>
    </source>
</evidence>
<keyword evidence="3" id="KW-0804">Transcription</keyword>
<evidence type="ECO:0000259" key="4">
    <source>
        <dbReference type="PROSITE" id="PS01124"/>
    </source>
</evidence>
<dbReference type="PANTHER" id="PTHR47504">
    <property type="entry name" value="RIGHT ORIGIN-BINDING PROTEIN"/>
    <property type="match status" value="1"/>
</dbReference>
<accession>A0ABQ1EFJ4</accession>
<evidence type="ECO:0000313" key="6">
    <source>
        <dbReference type="Proteomes" id="UP000663802"/>
    </source>
</evidence>
<feature type="domain" description="HTH araC/xylS-type" evidence="4">
    <location>
        <begin position="10"/>
        <end position="108"/>
    </location>
</feature>
<dbReference type="InterPro" id="IPR018060">
    <property type="entry name" value="HTH_AraC"/>
</dbReference>
<sequence>MTQETLKIIKTVIDYVEVNLKNNITLDDISQKAGISKYHLHRIFKSITGSPLMEYFIGRKLSESTSELINTELKIIDIAHEYGFEYEPNYIRSFKNQFNVSPARFRKEKKAIKIVDKIDLNPINYIKDGIILEPQIVIRPPIYIVGQLHKLYIGDNCQGYTASKVASEFYYNHKHNIKNAKGGEYIGLTRYIDKNYSYYQPSIEVENYKKIPSSMTVDTIVGNKYAVFKYIDLCDISEITINNIIEIYDYVFNTWLGHSGYEQSHSFHYESIREENLRADYCEVDIFVPIKRCI</sequence>
<proteinExistence type="predicted"/>
<dbReference type="SUPFAM" id="SSF55136">
    <property type="entry name" value="Probable bacterial effector-binding domain"/>
    <property type="match status" value="1"/>
</dbReference>
<reference evidence="5 6" key="1">
    <citation type="journal article" date="2021" name="Int. J. Syst. Evol. Microbiol.">
        <title>Clostridium zeae sp. nov., isolated from corn silage.</title>
        <authorList>
            <person name="Kobayashi H."/>
            <person name="Tanizawa Y."/>
            <person name="Yagura M."/>
            <person name="Sakamoto M."/>
            <person name="Ohkuma M."/>
            <person name="Tohno M."/>
        </authorList>
    </citation>
    <scope>NUCLEOTIDE SEQUENCE [LARGE SCALE GENOMIC DNA]</scope>
    <source>
        <strain evidence="5 6">CSC2</strain>
    </source>
</reference>
<dbReference type="Proteomes" id="UP000663802">
    <property type="component" value="Unassembled WGS sequence"/>
</dbReference>